<name>A0A0A9HPH8_ARUDO</name>
<dbReference type="AlphaFoldDB" id="A0A0A9HPH8"/>
<sequence length="43" mass="4977">MLVGKHIATLRVYRISCKPDVHQQHFQTLSISLYNQGPTDEHN</sequence>
<organism evidence="1">
    <name type="scientific">Arundo donax</name>
    <name type="common">Giant reed</name>
    <name type="synonym">Donax arundinaceus</name>
    <dbReference type="NCBI Taxonomy" id="35708"/>
    <lineage>
        <taxon>Eukaryota</taxon>
        <taxon>Viridiplantae</taxon>
        <taxon>Streptophyta</taxon>
        <taxon>Embryophyta</taxon>
        <taxon>Tracheophyta</taxon>
        <taxon>Spermatophyta</taxon>
        <taxon>Magnoliopsida</taxon>
        <taxon>Liliopsida</taxon>
        <taxon>Poales</taxon>
        <taxon>Poaceae</taxon>
        <taxon>PACMAD clade</taxon>
        <taxon>Arundinoideae</taxon>
        <taxon>Arundineae</taxon>
        <taxon>Arundo</taxon>
    </lineage>
</organism>
<evidence type="ECO:0000313" key="1">
    <source>
        <dbReference type="EMBL" id="JAE34828.1"/>
    </source>
</evidence>
<reference evidence="1" key="2">
    <citation type="journal article" date="2015" name="Data Brief">
        <title>Shoot transcriptome of the giant reed, Arundo donax.</title>
        <authorList>
            <person name="Barrero R.A."/>
            <person name="Guerrero F.D."/>
            <person name="Moolhuijzen P."/>
            <person name="Goolsby J.A."/>
            <person name="Tidwell J."/>
            <person name="Bellgard S.E."/>
            <person name="Bellgard M.I."/>
        </authorList>
    </citation>
    <scope>NUCLEOTIDE SEQUENCE</scope>
    <source>
        <tissue evidence="1">Shoot tissue taken approximately 20 cm above the soil surface</tissue>
    </source>
</reference>
<proteinExistence type="predicted"/>
<protein>
    <submittedName>
        <fullName evidence="1">Uncharacterized protein</fullName>
    </submittedName>
</protein>
<accession>A0A0A9HPH8</accession>
<reference evidence="1" key="1">
    <citation type="submission" date="2014-09" db="EMBL/GenBank/DDBJ databases">
        <authorList>
            <person name="Magalhaes I.L.F."/>
            <person name="Oliveira U."/>
            <person name="Santos F.R."/>
            <person name="Vidigal T.H.D.A."/>
            <person name="Brescovit A.D."/>
            <person name="Santos A.J."/>
        </authorList>
    </citation>
    <scope>NUCLEOTIDE SEQUENCE</scope>
    <source>
        <tissue evidence="1">Shoot tissue taken approximately 20 cm above the soil surface</tissue>
    </source>
</reference>
<dbReference type="EMBL" id="GBRH01163068">
    <property type="protein sequence ID" value="JAE34828.1"/>
    <property type="molecule type" value="Transcribed_RNA"/>
</dbReference>